<gene>
    <name evidence="3" type="ORF">AB6A40_001315</name>
</gene>
<dbReference type="PANTHER" id="PTHR43319">
    <property type="entry name" value="BETA-LACTAMASE-RELATED"/>
    <property type="match status" value="1"/>
</dbReference>
<evidence type="ECO:0000259" key="2">
    <source>
        <dbReference type="Pfam" id="PF00144"/>
    </source>
</evidence>
<dbReference type="EMBL" id="JBGFUD010000475">
    <property type="protein sequence ID" value="MFH4974606.1"/>
    <property type="molecule type" value="Genomic_DNA"/>
</dbReference>
<organism evidence="3 4">
    <name type="scientific">Gnathostoma spinigerum</name>
    <dbReference type="NCBI Taxonomy" id="75299"/>
    <lineage>
        <taxon>Eukaryota</taxon>
        <taxon>Metazoa</taxon>
        <taxon>Ecdysozoa</taxon>
        <taxon>Nematoda</taxon>
        <taxon>Chromadorea</taxon>
        <taxon>Rhabditida</taxon>
        <taxon>Spirurina</taxon>
        <taxon>Gnathostomatomorpha</taxon>
        <taxon>Gnathostomatoidea</taxon>
        <taxon>Gnathostomatidae</taxon>
        <taxon>Gnathostoma</taxon>
    </lineage>
</organism>
<dbReference type="PANTHER" id="PTHR43319:SF7">
    <property type="entry name" value="BETA-LACTAMASE-RELATED DOMAIN-CONTAINING PROTEIN"/>
    <property type="match status" value="1"/>
</dbReference>
<comment type="caution">
    <text evidence="3">The sequence shown here is derived from an EMBL/GenBank/DDBJ whole genome shotgun (WGS) entry which is preliminary data.</text>
</comment>
<accession>A0ABD6EB15</accession>
<keyword evidence="1" id="KW-0472">Membrane</keyword>
<protein>
    <recommendedName>
        <fullName evidence="2">Beta-lactamase-related domain-containing protein</fullName>
    </recommendedName>
</protein>
<dbReference type="Proteomes" id="UP001608902">
    <property type="component" value="Unassembled WGS sequence"/>
</dbReference>
<keyword evidence="1" id="KW-0812">Transmembrane</keyword>
<sequence length="482" mass="54622">MKISPNSCTYIRVALVERPDVRTFERWVDHRVVSMESLKLTMSFSSEKNGIFCMCWMPKRLIYGSAIYFTLWTIFSTIMMFNYGTWQPIQGFYDEKYRAVVDAFKWNFKYGYEREGANLAIYHHGKMVVNVWNGYADAQSGRSWKAETKTVIFSATKALAALCVAVLVDRGQLSYDDRVVQYWPDYGKYGKENTTIEDILTHKAGLPYIDGISREDAAVLERVLHKIQDAEPAWVPGTATGYHAVSFGWLVDGIVRGADEKHRDVRTFFDEEIAQKYGINVSVGLLDKAELHWIARSTQPGIIEYIRDTLNDPRMIVMLLMMFGQSSTSLANKMQSSTPWMQMNFDTVSFNDPEMLELNMAAVTGIGNAASLAKLFALMLDGTLISNQTLRKVSQPTVNGWLDFDKVIYYPLAKGHGFMFERPTSFQNNYVFGHPGYGGQSIHVDKDNELVVAYVTNGLKTGSGEMCATYSRILRTIYSSLS</sequence>
<dbReference type="InterPro" id="IPR012338">
    <property type="entry name" value="Beta-lactam/transpept-like"/>
</dbReference>
<evidence type="ECO:0000313" key="4">
    <source>
        <dbReference type="Proteomes" id="UP001608902"/>
    </source>
</evidence>
<name>A0ABD6EB15_9BILA</name>
<evidence type="ECO:0000313" key="3">
    <source>
        <dbReference type="EMBL" id="MFH4974606.1"/>
    </source>
</evidence>
<dbReference type="Gene3D" id="3.40.710.10">
    <property type="entry name" value="DD-peptidase/beta-lactamase superfamily"/>
    <property type="match status" value="1"/>
</dbReference>
<dbReference type="SUPFAM" id="SSF56601">
    <property type="entry name" value="beta-lactamase/transpeptidase-like"/>
    <property type="match status" value="1"/>
</dbReference>
<reference evidence="3 4" key="1">
    <citation type="submission" date="2024-08" db="EMBL/GenBank/DDBJ databases">
        <title>Gnathostoma spinigerum genome.</title>
        <authorList>
            <person name="Gonzalez-Bertolin B."/>
            <person name="Monzon S."/>
            <person name="Zaballos A."/>
            <person name="Jimenez P."/>
            <person name="Dekumyoy P."/>
            <person name="Varona S."/>
            <person name="Cuesta I."/>
            <person name="Sumanam S."/>
            <person name="Adisakwattana P."/>
            <person name="Gasser R.B."/>
            <person name="Hernandez-Gonzalez A."/>
            <person name="Young N.D."/>
            <person name="Perteguer M.J."/>
        </authorList>
    </citation>
    <scope>NUCLEOTIDE SEQUENCE [LARGE SCALE GENOMIC DNA]</scope>
    <source>
        <strain evidence="3">AL3</strain>
        <tissue evidence="3">Liver</tissue>
    </source>
</reference>
<dbReference type="AlphaFoldDB" id="A0ABD6EB15"/>
<dbReference type="Pfam" id="PF00144">
    <property type="entry name" value="Beta-lactamase"/>
    <property type="match status" value="1"/>
</dbReference>
<feature type="transmembrane region" description="Helical" evidence="1">
    <location>
        <begin position="61"/>
        <end position="83"/>
    </location>
</feature>
<keyword evidence="1" id="KW-1133">Transmembrane helix</keyword>
<dbReference type="InterPro" id="IPR001466">
    <property type="entry name" value="Beta-lactam-related"/>
</dbReference>
<feature type="domain" description="Beta-lactamase-related" evidence="2">
    <location>
        <begin position="112"/>
        <end position="469"/>
    </location>
</feature>
<proteinExistence type="predicted"/>
<keyword evidence="4" id="KW-1185">Reference proteome</keyword>
<dbReference type="InterPro" id="IPR052907">
    <property type="entry name" value="Beta-lactamase/esterase"/>
</dbReference>
<evidence type="ECO:0000256" key="1">
    <source>
        <dbReference type="SAM" id="Phobius"/>
    </source>
</evidence>